<dbReference type="AlphaFoldDB" id="A0A1G9JUM6"/>
<evidence type="ECO:0000313" key="7">
    <source>
        <dbReference type="EMBL" id="SDL41092.1"/>
    </source>
</evidence>
<feature type="transmembrane region" description="Helical" evidence="6">
    <location>
        <begin position="147"/>
        <end position="172"/>
    </location>
</feature>
<keyword evidence="8" id="KW-1185">Reference proteome</keyword>
<dbReference type="PANTHER" id="PTHR30086">
    <property type="entry name" value="ARGININE EXPORTER PROTEIN ARGO"/>
    <property type="match status" value="1"/>
</dbReference>
<feature type="transmembrane region" description="Helical" evidence="6">
    <location>
        <begin position="73"/>
        <end position="94"/>
    </location>
</feature>
<evidence type="ECO:0000313" key="8">
    <source>
        <dbReference type="Proteomes" id="UP000199555"/>
    </source>
</evidence>
<dbReference type="EMBL" id="FNGE01000010">
    <property type="protein sequence ID" value="SDL41092.1"/>
    <property type="molecule type" value="Genomic_DNA"/>
</dbReference>
<dbReference type="GO" id="GO:0005886">
    <property type="term" value="C:plasma membrane"/>
    <property type="evidence" value="ECO:0007669"/>
    <property type="project" value="UniProtKB-SubCell"/>
</dbReference>
<evidence type="ECO:0000256" key="2">
    <source>
        <dbReference type="ARBA" id="ARBA00022475"/>
    </source>
</evidence>
<dbReference type="InterPro" id="IPR001123">
    <property type="entry name" value="LeuE-type"/>
</dbReference>
<feature type="transmembrane region" description="Helical" evidence="6">
    <location>
        <begin position="12"/>
        <end position="38"/>
    </location>
</feature>
<reference evidence="8" key="1">
    <citation type="submission" date="2016-10" db="EMBL/GenBank/DDBJ databases">
        <authorList>
            <person name="Varghese N."/>
            <person name="Submissions S."/>
        </authorList>
    </citation>
    <scope>NUCLEOTIDE SEQUENCE [LARGE SCALE GENOMIC DNA]</scope>
    <source>
        <strain evidence="8">CGMCC 1.7655</strain>
    </source>
</reference>
<evidence type="ECO:0000256" key="4">
    <source>
        <dbReference type="ARBA" id="ARBA00022989"/>
    </source>
</evidence>
<dbReference type="PANTHER" id="PTHR30086:SF20">
    <property type="entry name" value="ARGININE EXPORTER PROTEIN ARGO-RELATED"/>
    <property type="match status" value="1"/>
</dbReference>
<protein>
    <submittedName>
        <fullName evidence="7">Threonine/homoserine/homoserine lactone efflux protein</fullName>
    </submittedName>
</protein>
<evidence type="ECO:0000256" key="5">
    <source>
        <dbReference type="ARBA" id="ARBA00023136"/>
    </source>
</evidence>
<keyword evidence="2" id="KW-1003">Cell membrane</keyword>
<proteinExistence type="predicted"/>
<keyword evidence="4 6" id="KW-1133">Transmembrane helix</keyword>
<evidence type="ECO:0000256" key="6">
    <source>
        <dbReference type="SAM" id="Phobius"/>
    </source>
</evidence>
<evidence type="ECO:0000256" key="3">
    <source>
        <dbReference type="ARBA" id="ARBA00022692"/>
    </source>
</evidence>
<dbReference type="GO" id="GO:0015171">
    <property type="term" value="F:amino acid transmembrane transporter activity"/>
    <property type="evidence" value="ECO:0007669"/>
    <property type="project" value="TreeGrafter"/>
</dbReference>
<feature type="transmembrane region" description="Helical" evidence="6">
    <location>
        <begin position="115"/>
        <end position="141"/>
    </location>
</feature>
<accession>A0A1G9JUM6</accession>
<comment type="subcellular location">
    <subcellularLocation>
        <location evidence="1">Cell membrane</location>
        <topology evidence="1">Multi-pass membrane protein</topology>
    </subcellularLocation>
</comment>
<feature type="transmembrane region" description="Helical" evidence="6">
    <location>
        <begin position="45"/>
        <end position="67"/>
    </location>
</feature>
<name>A0A1G9JUM6_9RHOB</name>
<dbReference type="Proteomes" id="UP000199555">
    <property type="component" value="Unassembled WGS sequence"/>
</dbReference>
<organism evidence="7 8">
    <name type="scientific">Paracoccus chinensis</name>
    <dbReference type="NCBI Taxonomy" id="525640"/>
    <lineage>
        <taxon>Bacteria</taxon>
        <taxon>Pseudomonadati</taxon>
        <taxon>Pseudomonadota</taxon>
        <taxon>Alphaproteobacteria</taxon>
        <taxon>Rhodobacterales</taxon>
        <taxon>Paracoccaceae</taxon>
        <taxon>Paracoccus</taxon>
    </lineage>
</organism>
<dbReference type="OrthoDB" id="9804822at2"/>
<feature type="transmembrane region" description="Helical" evidence="6">
    <location>
        <begin position="184"/>
        <end position="203"/>
    </location>
</feature>
<dbReference type="Pfam" id="PF01810">
    <property type="entry name" value="LysE"/>
    <property type="match status" value="1"/>
</dbReference>
<gene>
    <name evidence="7" type="ORF">SAMN04487971_11051</name>
</gene>
<sequence>MWGSQSMSAAMLQFMAAYILIVVVPGPVALTTGGYAALHGFRRTIPLLAGIAMGTATLMGAIAWGAIHLASGLSLSAVQAVVPLVLIWLAWRLLRSAHAEAAGADMPPPRLWLELFAQGAAVAFLAPQSASLFTIAFLGVFRDHDRIAALVAVTTSMSIAWYTLVALLFSLSSMRWAALQYRRVICRAAAAGLLLMALVSVLSTRMAQMLP</sequence>
<evidence type="ECO:0000256" key="1">
    <source>
        <dbReference type="ARBA" id="ARBA00004651"/>
    </source>
</evidence>
<keyword evidence="3 6" id="KW-0812">Transmembrane</keyword>
<keyword evidence="5 6" id="KW-0472">Membrane</keyword>